<keyword evidence="5 7" id="KW-1133">Transmembrane helix</keyword>
<evidence type="ECO:0000256" key="3">
    <source>
        <dbReference type="ARBA" id="ARBA00022448"/>
    </source>
</evidence>
<feature type="transmembrane region" description="Helical" evidence="7">
    <location>
        <begin position="327"/>
        <end position="349"/>
    </location>
</feature>
<evidence type="ECO:0000256" key="2">
    <source>
        <dbReference type="ARBA" id="ARBA00008821"/>
    </source>
</evidence>
<name>A0A8J2U7B3_9GAMM</name>
<dbReference type="GO" id="GO:0042907">
    <property type="term" value="F:xanthine transmembrane transporter activity"/>
    <property type="evidence" value="ECO:0007669"/>
    <property type="project" value="TreeGrafter"/>
</dbReference>
<feature type="transmembrane region" description="Helical" evidence="7">
    <location>
        <begin position="58"/>
        <end position="80"/>
    </location>
</feature>
<feature type="transmembrane region" description="Helical" evidence="7">
    <location>
        <begin position="86"/>
        <end position="104"/>
    </location>
</feature>
<keyword evidence="6 7" id="KW-0472">Membrane</keyword>
<feature type="transmembrane region" description="Helical" evidence="7">
    <location>
        <begin position="300"/>
        <end position="321"/>
    </location>
</feature>
<organism evidence="8 9">
    <name type="scientific">Neiella marina</name>
    <dbReference type="NCBI Taxonomy" id="508461"/>
    <lineage>
        <taxon>Bacteria</taxon>
        <taxon>Pseudomonadati</taxon>
        <taxon>Pseudomonadota</taxon>
        <taxon>Gammaproteobacteria</taxon>
        <taxon>Alteromonadales</taxon>
        <taxon>Echinimonadaceae</taxon>
        <taxon>Neiella</taxon>
    </lineage>
</organism>
<keyword evidence="9" id="KW-1185">Reference proteome</keyword>
<evidence type="ECO:0000313" key="9">
    <source>
        <dbReference type="Proteomes" id="UP000619743"/>
    </source>
</evidence>
<gene>
    <name evidence="8" type="primary">uraA</name>
    <name evidence="8" type="ORF">GCM10011369_26790</name>
</gene>
<evidence type="ECO:0000313" key="8">
    <source>
        <dbReference type="EMBL" id="GGA83435.1"/>
    </source>
</evidence>
<dbReference type="PROSITE" id="PS01116">
    <property type="entry name" value="XANTH_URACIL_PERMASE"/>
    <property type="match status" value="1"/>
</dbReference>
<evidence type="ECO:0000256" key="6">
    <source>
        <dbReference type="ARBA" id="ARBA00023136"/>
    </source>
</evidence>
<evidence type="ECO:0000256" key="4">
    <source>
        <dbReference type="ARBA" id="ARBA00022692"/>
    </source>
</evidence>
<reference evidence="9" key="1">
    <citation type="journal article" date="2019" name="Int. J. Syst. Evol. Microbiol.">
        <title>The Global Catalogue of Microorganisms (GCM) 10K type strain sequencing project: providing services to taxonomists for standard genome sequencing and annotation.</title>
        <authorList>
            <consortium name="The Broad Institute Genomics Platform"/>
            <consortium name="The Broad Institute Genome Sequencing Center for Infectious Disease"/>
            <person name="Wu L."/>
            <person name="Ma J."/>
        </authorList>
    </citation>
    <scope>NUCLEOTIDE SEQUENCE [LARGE SCALE GENOMIC DNA]</scope>
    <source>
        <strain evidence="9">CGMCC 1.10130</strain>
    </source>
</reference>
<feature type="transmembrane region" description="Helical" evidence="7">
    <location>
        <begin position="153"/>
        <end position="170"/>
    </location>
</feature>
<comment type="subcellular location">
    <subcellularLocation>
        <location evidence="1">Membrane</location>
        <topology evidence="1">Multi-pass membrane protein</topology>
    </subcellularLocation>
</comment>
<dbReference type="InterPro" id="IPR006042">
    <property type="entry name" value="Xan_ur_permease"/>
</dbReference>
<dbReference type="RefSeq" id="WP_087506313.1">
    <property type="nucleotide sequence ID" value="NZ_BMDX01000014.1"/>
</dbReference>
<comment type="caution">
    <text evidence="8">The sequence shown here is derived from an EMBL/GenBank/DDBJ whole genome shotgun (WGS) entry which is preliminary data.</text>
</comment>
<dbReference type="PANTHER" id="PTHR42810:SF2">
    <property type="entry name" value="PURINE PERMEASE C1399.01C-RELATED"/>
    <property type="match status" value="1"/>
</dbReference>
<dbReference type="EMBL" id="BMDX01000014">
    <property type="protein sequence ID" value="GGA83435.1"/>
    <property type="molecule type" value="Genomic_DNA"/>
</dbReference>
<keyword evidence="4 7" id="KW-0812">Transmembrane</keyword>
<feature type="transmembrane region" description="Helical" evidence="7">
    <location>
        <begin position="177"/>
        <end position="198"/>
    </location>
</feature>
<evidence type="ECO:0000256" key="5">
    <source>
        <dbReference type="ARBA" id="ARBA00022989"/>
    </source>
</evidence>
<feature type="transmembrane region" description="Helical" evidence="7">
    <location>
        <begin position="111"/>
        <end position="133"/>
    </location>
</feature>
<feature type="transmembrane region" description="Helical" evidence="7">
    <location>
        <begin position="361"/>
        <end position="377"/>
    </location>
</feature>
<accession>A0A8J2U7B3</accession>
<dbReference type="NCBIfam" id="TIGR00801">
    <property type="entry name" value="ncs2"/>
    <property type="match status" value="1"/>
</dbReference>
<protein>
    <submittedName>
        <fullName evidence="8">Uracil permease</fullName>
    </submittedName>
</protein>
<dbReference type="OrthoDB" id="9779092at2"/>
<dbReference type="AlphaFoldDB" id="A0A8J2U7B3"/>
<dbReference type="GO" id="GO:0005886">
    <property type="term" value="C:plasma membrane"/>
    <property type="evidence" value="ECO:0007669"/>
    <property type="project" value="TreeGrafter"/>
</dbReference>
<proteinExistence type="inferred from homology"/>
<feature type="transmembrane region" description="Helical" evidence="7">
    <location>
        <begin position="9"/>
        <end position="29"/>
    </location>
</feature>
<dbReference type="Pfam" id="PF00860">
    <property type="entry name" value="Xan_ur_permease"/>
    <property type="match status" value="1"/>
</dbReference>
<keyword evidence="3" id="KW-0813">Transport</keyword>
<comment type="similarity">
    <text evidence="2">Belongs to the nucleobase:cation symporter-2 (NCS2) (TC 2.A.40) family.</text>
</comment>
<dbReference type="Proteomes" id="UP000619743">
    <property type="component" value="Unassembled WGS sequence"/>
</dbReference>
<evidence type="ECO:0000256" key="1">
    <source>
        <dbReference type="ARBA" id="ARBA00004141"/>
    </source>
</evidence>
<dbReference type="PANTHER" id="PTHR42810">
    <property type="entry name" value="PURINE PERMEASE C1399.01C-RELATED"/>
    <property type="match status" value="1"/>
</dbReference>
<feature type="transmembrane region" description="Helical" evidence="7">
    <location>
        <begin position="383"/>
        <end position="401"/>
    </location>
</feature>
<feature type="transmembrane region" description="Helical" evidence="7">
    <location>
        <begin position="218"/>
        <end position="235"/>
    </location>
</feature>
<sequence length="407" mass="42322">MQTFSVRTALIGAQMLFVAFGALVLVPILTGLDPNVALFTAGIGTLLFHFITKRSVPIFLASSFAFIPAISHGVATWGIAATMSGLMAAGVFYMLLSGLVALRGNEIIHRILPPIVVGPVIMVIGLNLAPVAVHMALGRTGDGAIELFSIDQALLVSMPALIVTVLVSILGKGLLRLVPILSGLIVGYVIAVLLGMVSFDGVAAAPWVAIPNFTAPEFHWEAILFIVPIAIAPAVEHIGDMVAISNVAGKDFLKKPGLKRTLLGDGVATSAAAMFGGPPNTTYSEVTGAVALTRAFNPVIMIWAAVFAILLSFCGKSGALLNSIPVPVMGGIMTLLFGAIAAIGLNTLVKAGEDISLPRNMTIVSLTLVFGLGGMFFEFGDFTLRGIALAAITAIVLNLILPKAKHH</sequence>
<feature type="transmembrane region" description="Helical" evidence="7">
    <location>
        <begin position="35"/>
        <end position="51"/>
    </location>
</feature>
<dbReference type="InterPro" id="IPR006043">
    <property type="entry name" value="NCS2"/>
</dbReference>
<evidence type="ECO:0000256" key="7">
    <source>
        <dbReference type="SAM" id="Phobius"/>
    </source>
</evidence>